<dbReference type="GO" id="GO:0004540">
    <property type="term" value="F:RNA nuclease activity"/>
    <property type="evidence" value="ECO:0007669"/>
    <property type="project" value="InterPro"/>
</dbReference>
<feature type="domain" description="NYN" evidence="1">
    <location>
        <begin position="2"/>
        <end position="159"/>
    </location>
</feature>
<dbReference type="EMBL" id="AP025628">
    <property type="protein sequence ID" value="BDG61796.1"/>
    <property type="molecule type" value="Genomic_DNA"/>
</dbReference>
<reference evidence="2" key="1">
    <citation type="submission" date="2022-03" db="EMBL/GenBank/DDBJ databases">
        <title>Complete genome sequence of Caldinitratiruptor microaerophilus.</title>
        <authorList>
            <person name="Mukaiyama R."/>
            <person name="Nishiyama T."/>
            <person name="Ueda K."/>
        </authorList>
    </citation>
    <scope>NUCLEOTIDE SEQUENCE</scope>
    <source>
        <strain evidence="2">JCM 16183</strain>
    </source>
</reference>
<gene>
    <name evidence="2" type="ORF">caldi_28860</name>
</gene>
<protein>
    <recommendedName>
        <fullName evidence="1">NYN domain-containing protein</fullName>
    </recommendedName>
</protein>
<dbReference type="InterPro" id="IPR021139">
    <property type="entry name" value="NYN"/>
</dbReference>
<dbReference type="CDD" id="cd11297">
    <property type="entry name" value="PIN_LabA-like_N_1"/>
    <property type="match status" value="1"/>
</dbReference>
<name>A0AA35CPX8_9FIRM</name>
<accession>A0AA35CPX8</accession>
<organism evidence="2 3">
    <name type="scientific">Caldinitratiruptor microaerophilus</name>
    <dbReference type="NCBI Taxonomy" id="671077"/>
    <lineage>
        <taxon>Bacteria</taxon>
        <taxon>Bacillati</taxon>
        <taxon>Bacillota</taxon>
        <taxon>Clostridia</taxon>
        <taxon>Eubacteriales</taxon>
        <taxon>Symbiobacteriaceae</taxon>
        <taxon>Caldinitratiruptor</taxon>
    </lineage>
</organism>
<evidence type="ECO:0000313" key="2">
    <source>
        <dbReference type="EMBL" id="BDG61796.1"/>
    </source>
</evidence>
<dbReference type="Gene3D" id="3.40.50.1010">
    <property type="entry name" value="5'-nuclease"/>
    <property type="match status" value="1"/>
</dbReference>
<dbReference type="KEGG" id="cmic:caldi_28860"/>
<dbReference type="PANTHER" id="PTHR35811:SF1">
    <property type="entry name" value="HTH OST-TYPE DOMAIN-CONTAINING PROTEIN"/>
    <property type="match status" value="1"/>
</dbReference>
<evidence type="ECO:0000259" key="1">
    <source>
        <dbReference type="Pfam" id="PF01936"/>
    </source>
</evidence>
<keyword evidence="3" id="KW-1185">Reference proteome</keyword>
<dbReference type="Pfam" id="PF01936">
    <property type="entry name" value="NYN"/>
    <property type="match status" value="1"/>
</dbReference>
<dbReference type="AlphaFoldDB" id="A0AA35CPX8"/>
<dbReference type="RefSeq" id="WP_264842424.1">
    <property type="nucleotide sequence ID" value="NZ_AP025628.1"/>
</dbReference>
<dbReference type="PANTHER" id="PTHR35811">
    <property type="entry name" value="SLR1870 PROTEIN"/>
    <property type="match status" value="1"/>
</dbReference>
<dbReference type="Proteomes" id="UP001163687">
    <property type="component" value="Chromosome"/>
</dbReference>
<proteinExistence type="predicted"/>
<sequence length="266" mass="30243">MKTAVFMDYENIYWSMKQQYGSGPDVDRFIAGVRDLAEHKHGGGPVCLMQAYADFDHEEFRGLLSDLQRRSVEPRHVFSKNYEDGTRKNAADIEMSLDALELMYTRPDIEVFLLVCGDRDMIQVIRKLRSRGKLVHVVAVERTMSKDVMSFVNHFTTIETVLGLVPPQMHDMEMMIRRLDSAEYGKPFVGLKYFLRTLSGSEIVDRKTYELVNQAISEGIIETYKVPNPKDELFPTTACRLNRSHELVRRVLGSVAPAGAKSSATA</sequence>
<evidence type="ECO:0000313" key="3">
    <source>
        <dbReference type="Proteomes" id="UP001163687"/>
    </source>
</evidence>